<dbReference type="InterPro" id="IPR050963">
    <property type="entry name" value="Sirohydro_Cobaltochel/CbiX"/>
</dbReference>
<proteinExistence type="predicted"/>
<evidence type="ECO:0000256" key="3">
    <source>
        <dbReference type="ARBA" id="ARBA00023239"/>
    </source>
</evidence>
<accession>A0A520KWU8</accession>
<gene>
    <name evidence="5" type="primary">cfbA</name>
    <name evidence="5" type="ORF">EF807_04940</name>
</gene>
<dbReference type="EMBL" id="RXIL01000087">
    <property type="protein sequence ID" value="RZN69079.1"/>
    <property type="molecule type" value="Genomic_DNA"/>
</dbReference>
<dbReference type="Pfam" id="PF01903">
    <property type="entry name" value="CbiX"/>
    <property type="match status" value="1"/>
</dbReference>
<dbReference type="AlphaFoldDB" id="A0A520KWU8"/>
<dbReference type="PANTHER" id="PTHR33542:SF3">
    <property type="entry name" value="SIROHYDROCHLORIN FERROCHELATASE, CHLOROPLASTIC"/>
    <property type="match status" value="1"/>
</dbReference>
<keyword evidence="4" id="KW-0170">Cobalt</keyword>
<keyword evidence="3" id="KW-0456">Lyase</keyword>
<name>A0A520KWU8_9EURY</name>
<evidence type="ECO:0000256" key="4">
    <source>
        <dbReference type="ARBA" id="ARBA00023285"/>
    </source>
</evidence>
<dbReference type="InterPro" id="IPR002762">
    <property type="entry name" value="CbiX-like"/>
</dbReference>
<reference evidence="5 6" key="1">
    <citation type="journal article" date="2019" name="Nat. Microbiol.">
        <title>Wide diversity of methane and short-chain alkane metabolisms in uncultured archaea.</title>
        <authorList>
            <person name="Borrel G."/>
            <person name="Adam P.S."/>
            <person name="McKay L.J."/>
            <person name="Chen L.X."/>
            <person name="Sierra-Garcia I.N."/>
            <person name="Sieber C.M."/>
            <person name="Letourneur Q."/>
            <person name="Ghozlane A."/>
            <person name="Andersen G.L."/>
            <person name="Li W.J."/>
            <person name="Hallam S.J."/>
            <person name="Muyzer G."/>
            <person name="de Oliveira V.M."/>
            <person name="Inskeep W.P."/>
            <person name="Banfield J.F."/>
            <person name="Gribaldo S."/>
        </authorList>
    </citation>
    <scope>NUCLEOTIDE SEQUENCE [LARGE SCALE GENOMIC DNA]</scope>
    <source>
        <strain evidence="5">NM1b</strain>
    </source>
</reference>
<evidence type="ECO:0000313" key="6">
    <source>
        <dbReference type="Proteomes" id="UP000320766"/>
    </source>
</evidence>
<keyword evidence="1" id="KW-0169">Cobalamin biosynthesis</keyword>
<dbReference type="GO" id="GO:0016829">
    <property type="term" value="F:lyase activity"/>
    <property type="evidence" value="ECO:0007669"/>
    <property type="project" value="UniProtKB-KW"/>
</dbReference>
<dbReference type="SUPFAM" id="SSF53800">
    <property type="entry name" value="Chelatase"/>
    <property type="match status" value="1"/>
</dbReference>
<dbReference type="GO" id="GO:0046872">
    <property type="term" value="F:metal ion binding"/>
    <property type="evidence" value="ECO:0007669"/>
    <property type="project" value="UniProtKB-KW"/>
</dbReference>
<evidence type="ECO:0000256" key="1">
    <source>
        <dbReference type="ARBA" id="ARBA00022573"/>
    </source>
</evidence>
<evidence type="ECO:0000256" key="2">
    <source>
        <dbReference type="ARBA" id="ARBA00022723"/>
    </source>
</evidence>
<sequence length="130" mass="14541">MDKNIGLLIVGHGSSLGYNGELVRSVASEFSDEFENVEVGFLNSEEPKIKDGIGRLLERGVSKIAVFPLFLSRGVHILKDIPRELGLEDGKRKGKIKFDGREVDIFYARPIENDKRLTEIALDRIKEAIS</sequence>
<dbReference type="NCBIfam" id="NF033198">
    <property type="entry name" value="F430_CfbA"/>
    <property type="match status" value="1"/>
</dbReference>
<comment type="caution">
    <text evidence="5">The sequence shown here is derived from an EMBL/GenBank/DDBJ whole genome shotgun (WGS) entry which is preliminary data.</text>
</comment>
<keyword evidence="2" id="KW-0479">Metal-binding</keyword>
<evidence type="ECO:0000313" key="5">
    <source>
        <dbReference type="EMBL" id="RZN69079.1"/>
    </source>
</evidence>
<dbReference type="Proteomes" id="UP000320766">
    <property type="component" value="Unassembled WGS sequence"/>
</dbReference>
<organism evidence="5 6">
    <name type="scientific">Candidatus Methanolliviera hydrocarbonicum</name>
    <dbReference type="NCBI Taxonomy" id="2491085"/>
    <lineage>
        <taxon>Archaea</taxon>
        <taxon>Methanobacteriati</taxon>
        <taxon>Methanobacteriota</taxon>
        <taxon>Candidatus Methanoliparia</taxon>
        <taxon>Candidatus Methanoliparales</taxon>
        <taxon>Candidatus Methanollivieraceae</taxon>
        <taxon>Candidatus Methanolliviera</taxon>
    </lineage>
</organism>
<protein>
    <submittedName>
        <fullName evidence="5">Sirohydrochlorin nickelochelatase</fullName>
    </submittedName>
</protein>
<dbReference type="Gene3D" id="3.40.50.1400">
    <property type="match status" value="1"/>
</dbReference>
<dbReference type="GO" id="GO:0009236">
    <property type="term" value="P:cobalamin biosynthetic process"/>
    <property type="evidence" value="ECO:0007669"/>
    <property type="project" value="UniProtKB-KW"/>
</dbReference>
<dbReference type="CDD" id="cd03416">
    <property type="entry name" value="CbiX_SirB_N"/>
    <property type="match status" value="1"/>
</dbReference>
<dbReference type="PANTHER" id="PTHR33542">
    <property type="entry name" value="SIROHYDROCHLORIN FERROCHELATASE, CHLOROPLASTIC"/>
    <property type="match status" value="1"/>
</dbReference>